<keyword evidence="1" id="KW-0106">Calcium</keyword>
<keyword evidence="4" id="KW-1185">Reference proteome</keyword>
<dbReference type="AlphaFoldDB" id="A0A367IUN5"/>
<dbReference type="Proteomes" id="UP000253551">
    <property type="component" value="Unassembled WGS sequence"/>
</dbReference>
<name>A0A367IUN5_RHIST</name>
<dbReference type="STRING" id="4846.A0A367IUN5"/>
<feature type="domain" description="EF-hand" evidence="2">
    <location>
        <begin position="113"/>
        <end position="148"/>
    </location>
</feature>
<dbReference type="Gene3D" id="1.10.238.10">
    <property type="entry name" value="EF-hand"/>
    <property type="match status" value="2"/>
</dbReference>
<dbReference type="InterPro" id="IPR002048">
    <property type="entry name" value="EF_hand_dom"/>
</dbReference>
<evidence type="ECO:0000256" key="1">
    <source>
        <dbReference type="ARBA" id="ARBA00022837"/>
    </source>
</evidence>
<comment type="caution">
    <text evidence="3">The sequence shown here is derived from an EMBL/GenBank/DDBJ whole genome shotgun (WGS) entry which is preliminary data.</text>
</comment>
<evidence type="ECO:0000313" key="4">
    <source>
        <dbReference type="Proteomes" id="UP000253551"/>
    </source>
</evidence>
<dbReference type="PROSITE" id="PS50222">
    <property type="entry name" value="EF_HAND_2"/>
    <property type="match status" value="1"/>
</dbReference>
<dbReference type="SUPFAM" id="SSF47473">
    <property type="entry name" value="EF-hand"/>
    <property type="match status" value="1"/>
</dbReference>
<organism evidence="3 4">
    <name type="scientific">Rhizopus stolonifer</name>
    <name type="common">Rhizopus nigricans</name>
    <dbReference type="NCBI Taxonomy" id="4846"/>
    <lineage>
        <taxon>Eukaryota</taxon>
        <taxon>Fungi</taxon>
        <taxon>Fungi incertae sedis</taxon>
        <taxon>Mucoromycota</taxon>
        <taxon>Mucoromycotina</taxon>
        <taxon>Mucoromycetes</taxon>
        <taxon>Mucorales</taxon>
        <taxon>Mucorineae</taxon>
        <taxon>Rhizopodaceae</taxon>
        <taxon>Rhizopus</taxon>
    </lineage>
</organism>
<reference evidence="3 4" key="1">
    <citation type="journal article" date="2018" name="G3 (Bethesda)">
        <title>Phylogenetic and Phylogenomic Definition of Rhizopus Species.</title>
        <authorList>
            <person name="Gryganskyi A.P."/>
            <person name="Golan J."/>
            <person name="Dolatabadi S."/>
            <person name="Mondo S."/>
            <person name="Robb S."/>
            <person name="Idnurm A."/>
            <person name="Muszewska A."/>
            <person name="Steczkiewicz K."/>
            <person name="Masonjones S."/>
            <person name="Liao H.L."/>
            <person name="Gajdeczka M.T."/>
            <person name="Anike F."/>
            <person name="Vuek A."/>
            <person name="Anishchenko I.M."/>
            <person name="Voigt K."/>
            <person name="de Hoog G.S."/>
            <person name="Smith M.E."/>
            <person name="Heitman J."/>
            <person name="Vilgalys R."/>
            <person name="Stajich J.E."/>
        </authorList>
    </citation>
    <scope>NUCLEOTIDE SEQUENCE [LARGE SCALE GENOMIC DNA]</scope>
    <source>
        <strain evidence="3 4">LSU 92-RS-03</strain>
    </source>
</reference>
<evidence type="ECO:0000259" key="2">
    <source>
        <dbReference type="PROSITE" id="PS50222"/>
    </source>
</evidence>
<dbReference type="InterPro" id="IPR011992">
    <property type="entry name" value="EF-hand-dom_pair"/>
</dbReference>
<evidence type="ECO:0000313" key="3">
    <source>
        <dbReference type="EMBL" id="RCH81329.1"/>
    </source>
</evidence>
<gene>
    <name evidence="3" type="ORF">CU098_007662</name>
</gene>
<accession>A0A367IUN5</accession>
<dbReference type="PROSITE" id="PS00018">
    <property type="entry name" value="EF_HAND_1"/>
    <property type="match status" value="1"/>
</dbReference>
<proteinExistence type="predicted"/>
<protein>
    <recommendedName>
        <fullName evidence="2">EF-hand domain-containing protein</fullName>
    </recommendedName>
</protein>
<dbReference type="InterPro" id="IPR018247">
    <property type="entry name" value="EF_Hand_1_Ca_BS"/>
</dbReference>
<dbReference type="Pfam" id="PF13833">
    <property type="entry name" value="EF-hand_8"/>
    <property type="match status" value="1"/>
</dbReference>
<dbReference type="SMART" id="SM00054">
    <property type="entry name" value="EFh"/>
    <property type="match status" value="2"/>
</dbReference>
<sequence>MNRQIKKEDDGYLNGDRLCKALIELKLPVQPEDVSDLLESVGRQKEGTIDLDDFSDIVMELKDDKEEEEEEYFIPEEQKNNFDVVYRVLKDPNAQGITIESLSRVCAAQEPSWTHQQVMEMLNEADSNHDGIIDLNEFEVVCKKVGLS</sequence>
<dbReference type="GO" id="GO:0005509">
    <property type="term" value="F:calcium ion binding"/>
    <property type="evidence" value="ECO:0007669"/>
    <property type="project" value="InterPro"/>
</dbReference>
<dbReference type="OrthoDB" id="26525at2759"/>
<dbReference type="EMBL" id="PJQM01005569">
    <property type="protein sequence ID" value="RCH81329.1"/>
    <property type="molecule type" value="Genomic_DNA"/>
</dbReference>